<sequence>MATDKRKTVACQRCHKKKVRCTGGSPCQNCSRAAATCTYPLRDRNVVVSEAYLASLHAHAYSQSQTPFPQTPNSTNLVIDAQPGGPPEPVADGSRRGAANPVLKDSTAEAFVSGLKKLTGQRRDSTTARQGPDDMGQSSDHTGDDNDDDDDPHYDYVPLNFDSTASRVTIKLPPYPYALELVSQFETYIGFEYHWYLLRPFHEAVESTYRAPLAADSRDRIWLCKLLTVLALGESYNSYHAPSIEVTDGGLQQSATSHASQPASLPGADFFEQALNLFKIPSEMPTIAHVEALNLIAFYCYSLNRRKTAYTYTGLSIRIATALMLHKPVGTRSAAAAEHSKRLWWTCLLMDNMTSSEVGVKPTLRFNEAELPLPADNLLPMDAQGDFNDPAIFTAHLKLCNIRNDIHETAGRLQQHDFANYHQAVQHPLRLLQQWLVEMPDEYSFGFNDGMPAEMLSLTSMRSLTSLYLRYHQGYILLIRPIFFKLLAIALGKDTDETPLDSLINFSSSGLEAAKCNMRILMGLSHVDRIAKYGFWESLHLFSAINVFSLARLAHTLRPFSLYQTEDDLALYASAKSLLHDMAAHGNAASKGHVKLIEEIERLLDAVSSQPTTALDSQLTVTMADLEQDIFQWIESIDNIDQYPS</sequence>
<gene>
    <name evidence="9" type="ORF">HMPREF1541_06237</name>
</gene>
<dbReference type="PANTHER" id="PTHR47540">
    <property type="entry name" value="THIAMINE REPRESSIBLE GENES REGULATORY PROTEIN THI5"/>
    <property type="match status" value="1"/>
</dbReference>
<dbReference type="PROSITE" id="PS50048">
    <property type="entry name" value="ZN2_CY6_FUNGAL_2"/>
    <property type="match status" value="1"/>
</dbReference>
<dbReference type="RefSeq" id="XP_008718795.1">
    <property type="nucleotide sequence ID" value="XM_008720573.1"/>
</dbReference>
<dbReference type="InterPro" id="IPR001138">
    <property type="entry name" value="Zn2Cys6_DnaBD"/>
</dbReference>
<dbReference type="Gene3D" id="4.10.240.10">
    <property type="entry name" value="Zn(2)-C6 fungal-type DNA-binding domain"/>
    <property type="match status" value="1"/>
</dbReference>
<dbReference type="FunCoup" id="W2RNU3">
    <property type="interactions" value="466"/>
</dbReference>
<protein>
    <recommendedName>
        <fullName evidence="8">Zn(2)-C6 fungal-type domain-containing protein</fullName>
    </recommendedName>
</protein>
<dbReference type="GO" id="GO:0005634">
    <property type="term" value="C:nucleus"/>
    <property type="evidence" value="ECO:0007669"/>
    <property type="project" value="UniProtKB-SubCell"/>
</dbReference>
<evidence type="ECO:0000256" key="7">
    <source>
        <dbReference type="SAM" id="MobiDB-lite"/>
    </source>
</evidence>
<evidence type="ECO:0000313" key="10">
    <source>
        <dbReference type="Proteomes" id="UP000030752"/>
    </source>
</evidence>
<dbReference type="STRING" id="1220924.W2RNU3"/>
<keyword evidence="4" id="KW-0238">DNA-binding</keyword>
<keyword evidence="2" id="KW-0479">Metal-binding</keyword>
<evidence type="ECO:0000256" key="2">
    <source>
        <dbReference type="ARBA" id="ARBA00022723"/>
    </source>
</evidence>
<dbReference type="VEuPathDB" id="FungiDB:HMPREF1541_06237"/>
<dbReference type="EMBL" id="KB822722">
    <property type="protein sequence ID" value="ETN38206.1"/>
    <property type="molecule type" value="Genomic_DNA"/>
</dbReference>
<feature type="compositionally biased region" description="Polar residues" evidence="7">
    <location>
        <begin position="63"/>
        <end position="77"/>
    </location>
</feature>
<feature type="domain" description="Zn(2)-C6 fungal-type" evidence="8">
    <location>
        <begin position="10"/>
        <end position="39"/>
    </location>
</feature>
<dbReference type="eggNOG" id="ENOG502RZ2S">
    <property type="taxonomic scope" value="Eukaryota"/>
</dbReference>
<proteinExistence type="predicted"/>
<dbReference type="PROSITE" id="PS00463">
    <property type="entry name" value="ZN2_CY6_FUNGAL_1"/>
    <property type="match status" value="1"/>
</dbReference>
<keyword evidence="5" id="KW-0804">Transcription</keyword>
<dbReference type="GO" id="GO:0043565">
    <property type="term" value="F:sequence-specific DNA binding"/>
    <property type="evidence" value="ECO:0007669"/>
    <property type="project" value="TreeGrafter"/>
</dbReference>
<dbReference type="SUPFAM" id="SSF57701">
    <property type="entry name" value="Zn2/Cys6 DNA-binding domain"/>
    <property type="match status" value="1"/>
</dbReference>
<dbReference type="CDD" id="cd12148">
    <property type="entry name" value="fungal_TF_MHR"/>
    <property type="match status" value="1"/>
</dbReference>
<dbReference type="CDD" id="cd00067">
    <property type="entry name" value="GAL4"/>
    <property type="match status" value="1"/>
</dbReference>
<evidence type="ECO:0000259" key="8">
    <source>
        <dbReference type="PROSITE" id="PS50048"/>
    </source>
</evidence>
<dbReference type="GO" id="GO:0008270">
    <property type="term" value="F:zinc ion binding"/>
    <property type="evidence" value="ECO:0007669"/>
    <property type="project" value="InterPro"/>
</dbReference>
<reference evidence="9 10" key="1">
    <citation type="submission" date="2013-03" db="EMBL/GenBank/DDBJ databases">
        <title>The Genome Sequence of Phialophora europaea CBS 101466.</title>
        <authorList>
            <consortium name="The Broad Institute Genomics Platform"/>
            <person name="Cuomo C."/>
            <person name="de Hoog S."/>
            <person name="Gorbushina A."/>
            <person name="Walker B."/>
            <person name="Young S.K."/>
            <person name="Zeng Q."/>
            <person name="Gargeya S."/>
            <person name="Fitzgerald M."/>
            <person name="Haas B."/>
            <person name="Abouelleil A."/>
            <person name="Allen A.W."/>
            <person name="Alvarado L."/>
            <person name="Arachchi H.M."/>
            <person name="Berlin A.M."/>
            <person name="Chapman S.B."/>
            <person name="Gainer-Dewar J."/>
            <person name="Goldberg J."/>
            <person name="Griggs A."/>
            <person name="Gujja S."/>
            <person name="Hansen M."/>
            <person name="Howarth C."/>
            <person name="Imamovic A."/>
            <person name="Ireland A."/>
            <person name="Larimer J."/>
            <person name="McCowan C."/>
            <person name="Murphy C."/>
            <person name="Pearson M."/>
            <person name="Poon T.W."/>
            <person name="Priest M."/>
            <person name="Roberts A."/>
            <person name="Saif S."/>
            <person name="Shea T."/>
            <person name="Sisk P."/>
            <person name="Sykes S."/>
            <person name="Wortman J."/>
            <person name="Nusbaum C."/>
            <person name="Birren B."/>
        </authorList>
    </citation>
    <scope>NUCLEOTIDE SEQUENCE [LARGE SCALE GENOMIC DNA]</scope>
    <source>
        <strain evidence="9 10">CBS 101466</strain>
    </source>
</reference>
<dbReference type="HOGENOM" id="CLU_006926_5_1_1"/>
<dbReference type="OrthoDB" id="3266505at2759"/>
<evidence type="ECO:0000256" key="6">
    <source>
        <dbReference type="ARBA" id="ARBA00023242"/>
    </source>
</evidence>
<dbReference type="Pfam" id="PF04082">
    <property type="entry name" value="Fungal_trans"/>
    <property type="match status" value="1"/>
</dbReference>
<dbReference type="SMART" id="SM00906">
    <property type="entry name" value="Fungal_trans"/>
    <property type="match status" value="1"/>
</dbReference>
<dbReference type="InterPro" id="IPR051711">
    <property type="entry name" value="Stress_Response_Reg"/>
</dbReference>
<dbReference type="Proteomes" id="UP000030752">
    <property type="component" value="Unassembled WGS sequence"/>
</dbReference>
<evidence type="ECO:0000256" key="3">
    <source>
        <dbReference type="ARBA" id="ARBA00023015"/>
    </source>
</evidence>
<dbReference type="GO" id="GO:0006351">
    <property type="term" value="P:DNA-templated transcription"/>
    <property type="evidence" value="ECO:0007669"/>
    <property type="project" value="InterPro"/>
</dbReference>
<evidence type="ECO:0000256" key="4">
    <source>
        <dbReference type="ARBA" id="ARBA00023125"/>
    </source>
</evidence>
<comment type="subcellular location">
    <subcellularLocation>
        <location evidence="1">Nucleus</location>
    </subcellularLocation>
</comment>
<dbReference type="Pfam" id="PF00172">
    <property type="entry name" value="Zn_clus"/>
    <property type="match status" value="1"/>
</dbReference>
<accession>W2RNU3</accession>
<evidence type="ECO:0000313" key="9">
    <source>
        <dbReference type="EMBL" id="ETN38206.1"/>
    </source>
</evidence>
<keyword evidence="6" id="KW-0539">Nucleus</keyword>
<keyword evidence="3" id="KW-0805">Transcription regulation</keyword>
<dbReference type="GeneID" id="19973576"/>
<dbReference type="InParanoid" id="W2RNU3"/>
<dbReference type="InterPro" id="IPR007219">
    <property type="entry name" value="XnlR_reg_dom"/>
</dbReference>
<dbReference type="SMART" id="SM00066">
    <property type="entry name" value="GAL4"/>
    <property type="match status" value="1"/>
</dbReference>
<evidence type="ECO:0000256" key="1">
    <source>
        <dbReference type="ARBA" id="ARBA00004123"/>
    </source>
</evidence>
<dbReference type="GO" id="GO:0000981">
    <property type="term" value="F:DNA-binding transcription factor activity, RNA polymerase II-specific"/>
    <property type="evidence" value="ECO:0007669"/>
    <property type="project" value="InterPro"/>
</dbReference>
<dbReference type="InterPro" id="IPR036864">
    <property type="entry name" value="Zn2-C6_fun-type_DNA-bd_sf"/>
</dbReference>
<dbReference type="PANTHER" id="PTHR47540:SF6">
    <property type="entry name" value="ZN(II)2CYS6 TRANSCRIPTION FACTOR (EUROFUNG)"/>
    <property type="match status" value="1"/>
</dbReference>
<dbReference type="AlphaFoldDB" id="W2RNU3"/>
<name>W2RNU3_CYPE1</name>
<feature type="region of interest" description="Disordered" evidence="7">
    <location>
        <begin position="63"/>
        <end position="156"/>
    </location>
</feature>
<organism evidence="9 10">
    <name type="scientific">Cyphellophora europaea (strain CBS 101466)</name>
    <name type="common">Phialophora europaea</name>
    <dbReference type="NCBI Taxonomy" id="1220924"/>
    <lineage>
        <taxon>Eukaryota</taxon>
        <taxon>Fungi</taxon>
        <taxon>Dikarya</taxon>
        <taxon>Ascomycota</taxon>
        <taxon>Pezizomycotina</taxon>
        <taxon>Eurotiomycetes</taxon>
        <taxon>Chaetothyriomycetidae</taxon>
        <taxon>Chaetothyriales</taxon>
        <taxon>Cyphellophoraceae</taxon>
        <taxon>Cyphellophora</taxon>
    </lineage>
</organism>
<evidence type="ECO:0000256" key="5">
    <source>
        <dbReference type="ARBA" id="ARBA00023163"/>
    </source>
</evidence>
<keyword evidence="10" id="KW-1185">Reference proteome</keyword>
<dbReference type="GO" id="GO:0045944">
    <property type="term" value="P:positive regulation of transcription by RNA polymerase II"/>
    <property type="evidence" value="ECO:0007669"/>
    <property type="project" value="TreeGrafter"/>
</dbReference>